<dbReference type="Pfam" id="PF00756">
    <property type="entry name" value="Esterase"/>
    <property type="match status" value="1"/>
</dbReference>
<evidence type="ECO:0000313" key="3">
    <source>
        <dbReference type="Proteomes" id="UP000622552"/>
    </source>
</evidence>
<dbReference type="RefSeq" id="WP_197007091.1">
    <property type="nucleotide sequence ID" value="NZ_BONS01000005.1"/>
</dbReference>
<dbReference type="GO" id="GO:0016747">
    <property type="term" value="F:acyltransferase activity, transferring groups other than amino-acyl groups"/>
    <property type="evidence" value="ECO:0007669"/>
    <property type="project" value="TreeGrafter"/>
</dbReference>
<dbReference type="InterPro" id="IPR050583">
    <property type="entry name" value="Mycobacterial_A85_antigen"/>
</dbReference>
<dbReference type="InterPro" id="IPR029058">
    <property type="entry name" value="AB_hydrolase_fold"/>
</dbReference>
<keyword evidence="3" id="KW-1185">Reference proteome</keyword>
<organism evidence="2 3">
    <name type="scientific">Longispora fulva</name>
    <dbReference type="NCBI Taxonomy" id="619741"/>
    <lineage>
        <taxon>Bacteria</taxon>
        <taxon>Bacillati</taxon>
        <taxon>Actinomycetota</taxon>
        <taxon>Actinomycetes</taxon>
        <taxon>Micromonosporales</taxon>
        <taxon>Micromonosporaceae</taxon>
        <taxon>Longispora</taxon>
    </lineage>
</organism>
<dbReference type="PANTHER" id="PTHR48098">
    <property type="entry name" value="ENTEROCHELIN ESTERASE-RELATED"/>
    <property type="match status" value="1"/>
</dbReference>
<accession>A0A8J7GJJ8</accession>
<dbReference type="AlphaFoldDB" id="A0A8J7GJJ8"/>
<keyword evidence="1" id="KW-0472">Membrane</keyword>
<keyword evidence="1" id="KW-0812">Transmembrane</keyword>
<dbReference type="Proteomes" id="UP000622552">
    <property type="component" value="Unassembled WGS sequence"/>
</dbReference>
<protein>
    <submittedName>
        <fullName evidence="2">Enterochelin esterase-like enzyme</fullName>
    </submittedName>
</protein>
<dbReference type="Gene3D" id="3.40.50.1820">
    <property type="entry name" value="alpha/beta hydrolase"/>
    <property type="match status" value="1"/>
</dbReference>
<reference evidence="2" key="1">
    <citation type="submission" date="2020-11" db="EMBL/GenBank/DDBJ databases">
        <title>Sequencing the genomes of 1000 actinobacteria strains.</title>
        <authorList>
            <person name="Klenk H.-P."/>
        </authorList>
    </citation>
    <scope>NUCLEOTIDE SEQUENCE</scope>
    <source>
        <strain evidence="2">DSM 45356</strain>
    </source>
</reference>
<evidence type="ECO:0000313" key="2">
    <source>
        <dbReference type="EMBL" id="MBG6140559.1"/>
    </source>
</evidence>
<comment type="caution">
    <text evidence="2">The sequence shown here is derived from an EMBL/GenBank/DDBJ whole genome shotgun (WGS) entry which is preliminary data.</text>
</comment>
<evidence type="ECO:0000256" key="1">
    <source>
        <dbReference type="SAM" id="Phobius"/>
    </source>
</evidence>
<name>A0A8J7GJJ8_9ACTN</name>
<keyword evidence="1" id="KW-1133">Transmembrane helix</keyword>
<feature type="transmembrane region" description="Helical" evidence="1">
    <location>
        <begin position="105"/>
        <end position="124"/>
    </location>
</feature>
<feature type="transmembrane region" description="Helical" evidence="1">
    <location>
        <begin position="17"/>
        <end position="35"/>
    </location>
</feature>
<gene>
    <name evidence="2" type="ORF">IW245_006753</name>
</gene>
<proteinExistence type="predicted"/>
<dbReference type="EMBL" id="JADOUF010000001">
    <property type="protein sequence ID" value="MBG6140559.1"/>
    <property type="molecule type" value="Genomic_DNA"/>
</dbReference>
<dbReference type="SUPFAM" id="SSF53474">
    <property type="entry name" value="alpha/beta-Hydrolases"/>
    <property type="match status" value="1"/>
</dbReference>
<sequence>MNGVTMANPLNWSLVRGPLPIVVTVLGLCCLALLLARRGRTWWTWVVPIAAVAAGGLAYGVKYASDNWVKPFPDALPDSLIAWGGATLLAAGLAGAAFPRLRWRGRVAVLLAVLPVLAMSALQINKVYAFYPTLRAALGMAVKTTEFRPGDRTLITAPAGKALSDVWRPPAGMPTQGTVSEVEIPGTVSGWKPRTARVYLPPAYQSTPRAQLPVLVLLAGQPGSTADWFTFGLKERLDRYANTHDGLAPVVVFPDDLGTVPQNPLCMDSKLGNVETYLKTDVPAWVRANLQVNPNARSWVIGGYSHGGTCALQLGVRAPEVYPSFIDISGQREPTVGNHRDTVDAVFDGDAAKFAEYNPLDILRTRRFPDSAAVIAVGLKDRVYLPEQREVAAACQKAGIAVKFIERPGGHDAIVWLDSLDQSLPWLAQRTGMTH</sequence>
<feature type="transmembrane region" description="Helical" evidence="1">
    <location>
        <begin position="80"/>
        <end position="98"/>
    </location>
</feature>
<dbReference type="PANTHER" id="PTHR48098:SF1">
    <property type="entry name" value="DIACYLGLYCEROL ACYLTRANSFERASE_MYCOLYLTRANSFERASE AG85A"/>
    <property type="match status" value="1"/>
</dbReference>
<dbReference type="InterPro" id="IPR000801">
    <property type="entry name" value="Esterase-like"/>
</dbReference>
<feature type="transmembrane region" description="Helical" evidence="1">
    <location>
        <begin position="42"/>
        <end position="60"/>
    </location>
</feature>